<gene>
    <name evidence="1" type="ORF">BU23DRAFT_437496</name>
</gene>
<dbReference type="OrthoDB" id="3431913at2759"/>
<feature type="non-terminal residue" evidence="1">
    <location>
        <position position="1"/>
    </location>
</feature>
<keyword evidence="2" id="KW-1185">Reference proteome</keyword>
<evidence type="ECO:0008006" key="3">
    <source>
        <dbReference type="Google" id="ProtNLM"/>
    </source>
</evidence>
<organism evidence="1 2">
    <name type="scientific">Bimuria novae-zelandiae CBS 107.79</name>
    <dbReference type="NCBI Taxonomy" id="1447943"/>
    <lineage>
        <taxon>Eukaryota</taxon>
        <taxon>Fungi</taxon>
        <taxon>Dikarya</taxon>
        <taxon>Ascomycota</taxon>
        <taxon>Pezizomycotina</taxon>
        <taxon>Dothideomycetes</taxon>
        <taxon>Pleosporomycetidae</taxon>
        <taxon>Pleosporales</taxon>
        <taxon>Massarineae</taxon>
        <taxon>Didymosphaeriaceae</taxon>
        <taxon>Bimuria</taxon>
    </lineage>
</organism>
<dbReference type="Proteomes" id="UP000800036">
    <property type="component" value="Unassembled WGS sequence"/>
</dbReference>
<accession>A0A6A5W4H4</accession>
<feature type="non-terminal residue" evidence="1">
    <location>
        <position position="159"/>
    </location>
</feature>
<evidence type="ECO:0000313" key="1">
    <source>
        <dbReference type="EMBL" id="KAF1980397.1"/>
    </source>
</evidence>
<reference evidence="1" key="1">
    <citation type="journal article" date="2020" name="Stud. Mycol.">
        <title>101 Dothideomycetes genomes: a test case for predicting lifestyles and emergence of pathogens.</title>
        <authorList>
            <person name="Haridas S."/>
            <person name="Albert R."/>
            <person name="Binder M."/>
            <person name="Bloem J."/>
            <person name="Labutti K."/>
            <person name="Salamov A."/>
            <person name="Andreopoulos B."/>
            <person name="Baker S."/>
            <person name="Barry K."/>
            <person name="Bills G."/>
            <person name="Bluhm B."/>
            <person name="Cannon C."/>
            <person name="Castanera R."/>
            <person name="Culley D."/>
            <person name="Daum C."/>
            <person name="Ezra D."/>
            <person name="Gonzalez J."/>
            <person name="Henrissat B."/>
            <person name="Kuo A."/>
            <person name="Liang C."/>
            <person name="Lipzen A."/>
            <person name="Lutzoni F."/>
            <person name="Magnuson J."/>
            <person name="Mondo S."/>
            <person name="Nolan M."/>
            <person name="Ohm R."/>
            <person name="Pangilinan J."/>
            <person name="Park H.-J."/>
            <person name="Ramirez L."/>
            <person name="Alfaro M."/>
            <person name="Sun H."/>
            <person name="Tritt A."/>
            <person name="Yoshinaga Y."/>
            <person name="Zwiers L.-H."/>
            <person name="Turgeon B."/>
            <person name="Goodwin S."/>
            <person name="Spatafora J."/>
            <person name="Crous P."/>
            <person name="Grigoriev I."/>
        </authorList>
    </citation>
    <scope>NUCLEOTIDE SEQUENCE</scope>
    <source>
        <strain evidence="1">CBS 107.79</strain>
    </source>
</reference>
<proteinExistence type="predicted"/>
<sequence>GRHHDNATVIKGGSANYHDNERPVLLACRVVGGGFAGETLGMFAKAASDFLVPVPSYAPNPSHHWCITAGGYLHQLQATSLDAGWNYYANERINCLTGGWTFFPIGNTTFNDVAIRDEFKSTKVMDGMPKVYNAFNNNCQPFSLQLVDRILTTARTQKF</sequence>
<dbReference type="AlphaFoldDB" id="A0A6A5W4H4"/>
<dbReference type="EMBL" id="ML976656">
    <property type="protein sequence ID" value="KAF1980397.1"/>
    <property type="molecule type" value="Genomic_DNA"/>
</dbReference>
<name>A0A6A5W4H4_9PLEO</name>
<evidence type="ECO:0000313" key="2">
    <source>
        <dbReference type="Proteomes" id="UP000800036"/>
    </source>
</evidence>
<protein>
    <recommendedName>
        <fullName evidence="3">PPPDE domain-containing protein</fullName>
    </recommendedName>
</protein>